<dbReference type="RefSeq" id="WP_007327257.1">
    <property type="nucleotide sequence ID" value="NZ_AFAR01000176.1"/>
</dbReference>
<dbReference type="Proteomes" id="UP000006222">
    <property type="component" value="Unassembled WGS sequence"/>
</dbReference>
<evidence type="ECO:0000313" key="2">
    <source>
        <dbReference type="Proteomes" id="UP000006222"/>
    </source>
</evidence>
<dbReference type="InterPro" id="IPR029044">
    <property type="entry name" value="Nucleotide-diphossugar_trans"/>
</dbReference>
<dbReference type="CDD" id="cd00761">
    <property type="entry name" value="Glyco_tranf_GTA_type"/>
    <property type="match status" value="1"/>
</dbReference>
<accession>F2AUE6</accession>
<dbReference type="EMBL" id="AFAR01000176">
    <property type="protein sequence ID" value="EGF26713.1"/>
    <property type="molecule type" value="Genomic_DNA"/>
</dbReference>
<organism evidence="1 2">
    <name type="scientific">Rhodopirellula baltica WH47</name>
    <dbReference type="NCBI Taxonomy" id="991778"/>
    <lineage>
        <taxon>Bacteria</taxon>
        <taxon>Pseudomonadati</taxon>
        <taxon>Planctomycetota</taxon>
        <taxon>Planctomycetia</taxon>
        <taxon>Pirellulales</taxon>
        <taxon>Pirellulaceae</taxon>
        <taxon>Rhodopirellula</taxon>
    </lineage>
</organism>
<protein>
    <submittedName>
        <fullName evidence="1">Protein containing Glycosyl transferase, family 2 domain</fullName>
        <ecNumber evidence="1">2.-.-.-</ecNumber>
    </submittedName>
</protein>
<dbReference type="AlphaFoldDB" id="F2AUE6"/>
<keyword evidence="1" id="KW-0808">Transferase</keyword>
<dbReference type="GO" id="GO:0016740">
    <property type="term" value="F:transferase activity"/>
    <property type="evidence" value="ECO:0007669"/>
    <property type="project" value="UniProtKB-KW"/>
</dbReference>
<gene>
    <name evidence="1" type="ORF">RBWH47_00338</name>
</gene>
<reference evidence="1 2" key="1">
    <citation type="journal article" date="2013" name="Mar. Genomics">
        <title>Expression of sulfatases in Rhodopirellula baltica and the diversity of sulfatases in the genus Rhodopirellula.</title>
        <authorList>
            <person name="Wegner C.E."/>
            <person name="Richter-Heitmann T."/>
            <person name="Klindworth A."/>
            <person name="Klockow C."/>
            <person name="Richter M."/>
            <person name="Achstetter T."/>
            <person name="Glockner F.O."/>
            <person name="Harder J."/>
        </authorList>
    </citation>
    <scope>NUCLEOTIDE SEQUENCE [LARGE SCALE GENOMIC DNA]</scope>
    <source>
        <strain evidence="1 2">WH47</strain>
    </source>
</reference>
<name>F2AUE6_RHOBT</name>
<dbReference type="SUPFAM" id="SSF53448">
    <property type="entry name" value="Nucleotide-diphospho-sugar transferases"/>
    <property type="match status" value="2"/>
</dbReference>
<proteinExistence type="predicted"/>
<dbReference type="PATRIC" id="fig|991778.3.peg.3554"/>
<dbReference type="EC" id="2.-.-.-" evidence="1"/>
<sequence length="457" mass="51959">MNSLPSIDLALLTRDDGPLHDSVRDAINSQVGVRLNVHRVVGQPLVGDASRIATIARTRNEAVRRSRSEFLMFLDDDVVLAKDCVSRLHHGLIARSNYGAFAADYLGESSSHRHSRHVAMGATLFRRSALLRDPFRWEPGKCECLCRCEDIRRRGVRIDYLSGARAWHLSARQSRGCCETGNLLPVKSSSALDDPEAIKNAKVLVAFNRRDIHRFQNVFLRTLRAAGNNQEVIAVGYGLYPTEMDRIQRLPNVRFIRRRYNGQLPPVRRLVDFRDIVSELPAETPVAYWDAGDVLFQGRLDSLWQHTQQYPDKILAVREPRGFPTNNAIRGWTRTIENPTMRRRAFELFASNPFLNSGFGAGTARTLSRYFGEAILLRDNALRGTTDWGDQTALNLYCHSDPTRWIEVPEDWNYCVHDRQRGEVRVMPDGRVVNRSGHLIPVVHGNARSLTQFAIIR</sequence>
<comment type="caution">
    <text evidence="1">The sequence shown here is derived from an EMBL/GenBank/DDBJ whole genome shotgun (WGS) entry which is preliminary data.</text>
</comment>
<evidence type="ECO:0000313" key="1">
    <source>
        <dbReference type="EMBL" id="EGF26713.1"/>
    </source>
</evidence>
<dbReference type="Gene3D" id="3.90.550.10">
    <property type="entry name" value="Spore Coat Polysaccharide Biosynthesis Protein SpsA, Chain A"/>
    <property type="match status" value="2"/>
</dbReference>